<dbReference type="EMBL" id="KE647322">
    <property type="protein sequence ID" value="EQB60166.1"/>
    <property type="molecule type" value="Genomic_DNA"/>
</dbReference>
<gene>
    <name evidence="1" type="ORF">NAPIS_ORF02267</name>
</gene>
<dbReference type="CDD" id="cd00303">
    <property type="entry name" value="retropepsin_like"/>
    <property type="match status" value="1"/>
</dbReference>
<evidence type="ECO:0000313" key="2">
    <source>
        <dbReference type="Proteomes" id="UP000053780"/>
    </source>
</evidence>
<dbReference type="InterPro" id="IPR021109">
    <property type="entry name" value="Peptidase_aspartic_dom_sf"/>
</dbReference>
<organism evidence="1 2">
    <name type="scientific">Vairimorpha apis BRL 01</name>
    <dbReference type="NCBI Taxonomy" id="1037528"/>
    <lineage>
        <taxon>Eukaryota</taxon>
        <taxon>Fungi</taxon>
        <taxon>Fungi incertae sedis</taxon>
        <taxon>Microsporidia</taxon>
        <taxon>Nosematidae</taxon>
        <taxon>Vairimorpha</taxon>
    </lineage>
</organism>
<reference evidence="1 2" key="1">
    <citation type="journal article" date="2013" name="BMC Genomics">
        <title>Genome sequencing and comparative genomics of honey bee microsporidia, Nosema apis reveal novel insights into host-parasite interactions.</title>
        <authorList>
            <person name="Chen Yp."/>
            <person name="Pettis J.S."/>
            <person name="Zhao Y."/>
            <person name="Liu X."/>
            <person name="Tallon L.J."/>
            <person name="Sadzewicz L.D."/>
            <person name="Li R."/>
            <person name="Zheng H."/>
            <person name="Huang S."/>
            <person name="Zhang X."/>
            <person name="Hamilton M.C."/>
            <person name="Pernal S.F."/>
            <person name="Melathopoulos A.P."/>
            <person name="Yan X."/>
            <person name="Evans J.D."/>
        </authorList>
    </citation>
    <scope>NUCLEOTIDE SEQUENCE [LARGE SCALE GENOMIC DNA]</scope>
    <source>
        <strain evidence="1 2">BRL 01</strain>
    </source>
</reference>
<dbReference type="VEuPathDB" id="MicrosporidiaDB:NAPIS_ORF02267"/>
<name>T0M9T9_9MICR</name>
<dbReference type="Pfam" id="PF13975">
    <property type="entry name" value="gag-asp_proteas"/>
    <property type="match status" value="1"/>
</dbReference>
<dbReference type="Proteomes" id="UP000053780">
    <property type="component" value="Unassembled WGS sequence"/>
</dbReference>
<sequence length="186" mass="21425">MTKNTSHDTKDCFYNKSIKNKTRFNNKGTDEYTKKDLDELRIVTKSGINLNSITLTGRINNKSSSFNLDSETSRNFISKEMIQESKLGVKEDVPVEVKFANNESETSNHSVLVKLELDKLIYEKSVKLYVLQKGPKEIILGNEFLHGNGLIINYKLGIIQYEQNSIIFYDHNDECDLLNYFLKKLS</sequence>
<accession>T0M9T9</accession>
<protein>
    <submittedName>
        <fullName evidence="1">Pol polyprotein</fullName>
    </submittedName>
</protein>
<dbReference type="HOGENOM" id="CLU_1454817_0_0_1"/>
<proteinExistence type="predicted"/>
<dbReference type="AlphaFoldDB" id="T0M9T9"/>
<evidence type="ECO:0000313" key="1">
    <source>
        <dbReference type="EMBL" id="EQB60166.1"/>
    </source>
</evidence>
<keyword evidence="2" id="KW-1185">Reference proteome</keyword>
<dbReference type="Gene3D" id="2.40.70.10">
    <property type="entry name" value="Acid Proteases"/>
    <property type="match status" value="1"/>
</dbReference>